<dbReference type="InterPro" id="IPR051495">
    <property type="entry name" value="Epithelial_Barrier/Signaling"/>
</dbReference>
<dbReference type="Proteomes" id="UP000694545">
    <property type="component" value="Unplaced"/>
</dbReference>
<keyword evidence="3" id="KW-1185">Reference proteome</keyword>
<dbReference type="InterPro" id="IPR003886">
    <property type="entry name" value="NIDO_dom"/>
</dbReference>
<dbReference type="PANTHER" id="PTHR13802:SF59">
    <property type="entry name" value="SUSHI DOMAIN-CONTAINING PROTEIN 2"/>
    <property type="match status" value="1"/>
</dbReference>
<name>A0A8D2JDQ0_VARKO</name>
<dbReference type="SMART" id="SM00539">
    <property type="entry name" value="NIDO"/>
    <property type="match status" value="1"/>
</dbReference>
<evidence type="ECO:0000313" key="3">
    <source>
        <dbReference type="Proteomes" id="UP000694545"/>
    </source>
</evidence>
<protein>
    <recommendedName>
        <fullName evidence="1">NIDO domain-containing protein</fullName>
    </recommendedName>
</protein>
<dbReference type="Ensembl" id="ENSVKKT00000011812.1">
    <property type="protein sequence ID" value="ENSVKKP00000011534.1"/>
    <property type="gene ID" value="ENSVKKG00000008047.1"/>
</dbReference>
<dbReference type="PANTHER" id="PTHR13802">
    <property type="entry name" value="MUCIN 4-RELATED"/>
    <property type="match status" value="1"/>
</dbReference>
<dbReference type="Pfam" id="PF06119">
    <property type="entry name" value="NIDO"/>
    <property type="match status" value="1"/>
</dbReference>
<dbReference type="GO" id="GO:0007160">
    <property type="term" value="P:cell-matrix adhesion"/>
    <property type="evidence" value="ECO:0007669"/>
    <property type="project" value="InterPro"/>
</dbReference>
<sequence>MKNPKSDDAESPAVSVAVPFPFYGKKYSTLYVDNNGLISLGETVPVTSLTPDSLPRDGGPPLIAPFWSDINTRAGGNVFWRQTQNPKLLDRCTTDINEYFPDIPFTATWAFIATWDRVAYFGSRSKKVNTFQAVLTTDGEKSFAIFNYASIQWTTGTVSGGHPKTGLGGTPAQAGFDNGDKINYYIIPGSRTPDILHLAEASNVNSPGHWVYRVDQHVAGVSTDCVV</sequence>
<dbReference type="OMA" id="YWADANI"/>
<dbReference type="AlphaFoldDB" id="A0A8D2JDQ0"/>
<feature type="domain" description="NIDO" evidence="1">
    <location>
        <begin position="65"/>
        <end position="217"/>
    </location>
</feature>
<accession>A0A8D2JDQ0</accession>
<dbReference type="PROSITE" id="PS51220">
    <property type="entry name" value="NIDO"/>
    <property type="match status" value="1"/>
</dbReference>
<reference evidence="2" key="2">
    <citation type="submission" date="2025-09" db="UniProtKB">
        <authorList>
            <consortium name="Ensembl"/>
        </authorList>
    </citation>
    <scope>IDENTIFICATION</scope>
</reference>
<proteinExistence type="predicted"/>
<evidence type="ECO:0000259" key="1">
    <source>
        <dbReference type="PROSITE" id="PS51220"/>
    </source>
</evidence>
<organism evidence="2 3">
    <name type="scientific">Varanus komodoensis</name>
    <name type="common">Komodo dragon</name>
    <dbReference type="NCBI Taxonomy" id="61221"/>
    <lineage>
        <taxon>Eukaryota</taxon>
        <taxon>Metazoa</taxon>
        <taxon>Chordata</taxon>
        <taxon>Craniata</taxon>
        <taxon>Vertebrata</taxon>
        <taxon>Euteleostomi</taxon>
        <taxon>Lepidosauria</taxon>
        <taxon>Squamata</taxon>
        <taxon>Bifurcata</taxon>
        <taxon>Unidentata</taxon>
        <taxon>Episquamata</taxon>
        <taxon>Toxicofera</taxon>
        <taxon>Anguimorpha</taxon>
        <taxon>Paleoanguimorpha</taxon>
        <taxon>Varanoidea</taxon>
        <taxon>Varanidae</taxon>
        <taxon>Varanus</taxon>
    </lineage>
</organism>
<evidence type="ECO:0000313" key="2">
    <source>
        <dbReference type="Ensembl" id="ENSVKKP00000011534.1"/>
    </source>
</evidence>
<reference evidence="2" key="1">
    <citation type="submission" date="2025-08" db="UniProtKB">
        <authorList>
            <consortium name="Ensembl"/>
        </authorList>
    </citation>
    <scope>IDENTIFICATION</scope>
</reference>